<sequence length="307" mass="33582">MLAVDPATPTTFTLDSVQVVTNILEDDDMVVAFRYNITYSSGQPSIPANKLFHFRLMDTDGITQLGAIEPYPYYNSGYGQGFSAFYFDADAAPVWEASLVLKMVGNPQYWASPPEVNYTLTSADYSQLSTRSENSSLLGNYIIETCRDLEINWSVKLVTETPQGTILNDTGAAYGRGTIPGLQNMCPQIFSSQQQVIDIPDQTWTNTKLNEWIHQFDGTVVGDALIGLSDLFSVSWIILTSLICVVLVILVFVWGMLAYSDNQAAMVAGIRIFSGGALMGIFHPAALALITLVYAAYTAFVIIGDKG</sequence>
<gene>
    <name evidence="2" type="ORF">DEHALATV1_0076</name>
</gene>
<keyword evidence="1" id="KW-1133">Transmembrane helix</keyword>
<keyword evidence="1" id="KW-0812">Transmembrane</keyword>
<evidence type="ECO:0000313" key="2">
    <source>
        <dbReference type="EMBL" id="BAZ96704.1"/>
    </source>
</evidence>
<feature type="transmembrane region" description="Helical" evidence="1">
    <location>
        <begin position="236"/>
        <end position="259"/>
    </location>
</feature>
<proteinExistence type="predicted"/>
<dbReference type="Proteomes" id="UP000218257">
    <property type="component" value="Chromosome"/>
</dbReference>
<reference evidence="2 3" key="1">
    <citation type="journal article" date="2017" name="Sci. Rep.">
        <title>Isolation and genomic characterization of a Dehalococcoides strain suggests genomic rearrangement during culture.</title>
        <authorList>
            <person name="Yohda M."/>
            <person name="Ikegami K."/>
            <person name="Aita Y."/>
            <person name="Kitajima M."/>
            <person name="Takechi A."/>
            <person name="Iwamoto M."/>
            <person name="Fukuda T."/>
            <person name="Tamura N."/>
            <person name="Shibasaki J."/>
            <person name="Koike S."/>
            <person name="Komatsu D."/>
            <person name="Miyagi S."/>
            <person name="Nishimura M."/>
            <person name="Uchino Y."/>
            <person name="Shiroma A."/>
            <person name="Shimoji M."/>
            <person name="Tamotsu H."/>
            <person name="Ashimine N."/>
            <person name="Shinzato M."/>
            <person name="Ohki S."/>
            <person name="Nakano K."/>
            <person name="Teruya K."/>
            <person name="Satou K."/>
            <person name="Hirano T."/>
            <person name="Yagi O."/>
        </authorList>
    </citation>
    <scope>NUCLEOTIDE SEQUENCE [LARGE SCALE GENOMIC DNA]</scope>
    <source>
        <strain evidence="2 3">UCH-ATV1</strain>
    </source>
</reference>
<keyword evidence="1" id="KW-0472">Membrane</keyword>
<organism evidence="2 3">
    <name type="scientific">Dehalococcoides mccartyi</name>
    <dbReference type="NCBI Taxonomy" id="61435"/>
    <lineage>
        <taxon>Bacteria</taxon>
        <taxon>Bacillati</taxon>
        <taxon>Chloroflexota</taxon>
        <taxon>Dehalococcoidia</taxon>
        <taxon>Dehalococcoidales</taxon>
        <taxon>Dehalococcoidaceae</taxon>
        <taxon>Dehalococcoides</taxon>
    </lineage>
</organism>
<feature type="transmembrane region" description="Helical" evidence="1">
    <location>
        <begin position="280"/>
        <end position="303"/>
    </location>
</feature>
<protein>
    <submittedName>
        <fullName evidence="2">Uncharacterized protein</fullName>
    </submittedName>
</protein>
<evidence type="ECO:0000313" key="3">
    <source>
        <dbReference type="Proteomes" id="UP000218257"/>
    </source>
</evidence>
<accession>A0AB33HNI9</accession>
<evidence type="ECO:0000256" key="1">
    <source>
        <dbReference type="SAM" id="Phobius"/>
    </source>
</evidence>
<dbReference type="EMBL" id="AP017649">
    <property type="protein sequence ID" value="BAZ96704.1"/>
    <property type="molecule type" value="Genomic_DNA"/>
</dbReference>
<dbReference type="AlphaFoldDB" id="A0AB33HNI9"/>
<name>A0AB33HNI9_9CHLR</name>